<dbReference type="Gene3D" id="2.90.10.10">
    <property type="entry name" value="Bulb-type lectin domain"/>
    <property type="match status" value="1"/>
</dbReference>
<gene>
    <name evidence="2" type="ORF">KC19_1G330200</name>
</gene>
<feature type="domain" description="Bulb-type lectin" evidence="1">
    <location>
        <begin position="44"/>
        <end position="159"/>
    </location>
</feature>
<dbReference type="Gene3D" id="2.90.10.30">
    <property type="match status" value="1"/>
</dbReference>
<dbReference type="InterPro" id="IPR036426">
    <property type="entry name" value="Bulb-type_lectin_dom_sf"/>
</dbReference>
<dbReference type="PROSITE" id="PS50927">
    <property type="entry name" value="BULB_LECTIN"/>
    <property type="match status" value="1"/>
</dbReference>
<evidence type="ECO:0000313" key="2">
    <source>
        <dbReference type="EMBL" id="KAG0593445.1"/>
    </source>
</evidence>
<organism evidence="2 3">
    <name type="scientific">Ceratodon purpureus</name>
    <name type="common">Fire moss</name>
    <name type="synonym">Dicranum purpureum</name>
    <dbReference type="NCBI Taxonomy" id="3225"/>
    <lineage>
        <taxon>Eukaryota</taxon>
        <taxon>Viridiplantae</taxon>
        <taxon>Streptophyta</taxon>
        <taxon>Embryophyta</taxon>
        <taxon>Bryophyta</taxon>
        <taxon>Bryophytina</taxon>
        <taxon>Bryopsida</taxon>
        <taxon>Dicranidae</taxon>
        <taxon>Pseudoditrichales</taxon>
        <taxon>Ditrichaceae</taxon>
        <taxon>Ceratodon</taxon>
    </lineage>
</organism>
<dbReference type="Proteomes" id="UP000822688">
    <property type="component" value="Chromosome 1"/>
</dbReference>
<name>A0A8T0JDA3_CERPU</name>
<accession>A0A8T0JDA3</accession>
<keyword evidence="3" id="KW-1185">Reference proteome</keyword>
<dbReference type="InterPro" id="IPR001480">
    <property type="entry name" value="Bulb-type_lectin_dom"/>
</dbReference>
<protein>
    <recommendedName>
        <fullName evidence="1">Bulb-type lectin domain-containing protein</fullName>
    </recommendedName>
</protein>
<reference evidence="2" key="1">
    <citation type="submission" date="2020-06" db="EMBL/GenBank/DDBJ databases">
        <title>WGS assembly of Ceratodon purpureus strain R40.</title>
        <authorList>
            <person name="Carey S.B."/>
            <person name="Jenkins J."/>
            <person name="Shu S."/>
            <person name="Lovell J.T."/>
            <person name="Sreedasyam A."/>
            <person name="Maumus F."/>
            <person name="Tiley G.P."/>
            <person name="Fernandez-Pozo N."/>
            <person name="Barry K."/>
            <person name="Chen C."/>
            <person name="Wang M."/>
            <person name="Lipzen A."/>
            <person name="Daum C."/>
            <person name="Saski C.A."/>
            <person name="Payton A.C."/>
            <person name="Mcbreen J.C."/>
            <person name="Conrad R.E."/>
            <person name="Kollar L.M."/>
            <person name="Olsson S."/>
            <person name="Huttunen S."/>
            <person name="Landis J.B."/>
            <person name="Wickett N.J."/>
            <person name="Johnson M.G."/>
            <person name="Rensing S.A."/>
            <person name="Grimwood J."/>
            <person name="Schmutz J."/>
            <person name="Mcdaniel S.F."/>
        </authorList>
    </citation>
    <scope>NUCLEOTIDE SEQUENCE</scope>
    <source>
        <strain evidence="2">R40</strain>
    </source>
</reference>
<evidence type="ECO:0000313" key="3">
    <source>
        <dbReference type="Proteomes" id="UP000822688"/>
    </source>
</evidence>
<evidence type="ECO:0000259" key="1">
    <source>
        <dbReference type="PROSITE" id="PS50927"/>
    </source>
</evidence>
<comment type="caution">
    <text evidence="2">The sequence shown here is derived from an EMBL/GenBank/DDBJ whole genome shotgun (WGS) entry which is preliminary data.</text>
</comment>
<dbReference type="SMART" id="SM00108">
    <property type="entry name" value="B_lectin"/>
    <property type="match status" value="1"/>
</dbReference>
<proteinExistence type="predicted"/>
<dbReference type="SUPFAM" id="SSF51110">
    <property type="entry name" value="alpha-D-mannose-specific plant lectins"/>
    <property type="match status" value="1"/>
</dbReference>
<dbReference type="OrthoDB" id="418274at2759"/>
<sequence>MHCRIGEAVRSPAFQGAAMCIFRSRLCLLLNVLACIVRVIHGQSAIIVAPKEIPTGGALQSKNGRFLLAMQYDCNLVLYDLEKNRLPLWATNTSGHGANCYAAMEINGNFVLYNGAHMIKFQTYTYIYSCTGNYLAWMQDDGNFVVYCEPTVNNLQQLTALWATGTDGW</sequence>
<dbReference type="EMBL" id="CM026421">
    <property type="protein sequence ID" value="KAG0593445.1"/>
    <property type="molecule type" value="Genomic_DNA"/>
</dbReference>
<dbReference type="AlphaFoldDB" id="A0A8T0JDA3"/>